<dbReference type="GO" id="GO:0008168">
    <property type="term" value="F:methyltransferase activity"/>
    <property type="evidence" value="ECO:0007669"/>
    <property type="project" value="UniProtKB-KW"/>
</dbReference>
<dbReference type="EC" id="2.1.-.-" evidence="5"/>
<protein>
    <submittedName>
        <fullName evidence="5">Class I SAM-dependent methyltransferase</fullName>
        <ecNumber evidence="5">2.1.-.-</ecNumber>
    </submittedName>
</protein>
<organism evidence="5 6">
    <name type="scientific">Nocardioides abyssi</name>
    <dbReference type="NCBI Taxonomy" id="3058370"/>
    <lineage>
        <taxon>Bacteria</taxon>
        <taxon>Bacillati</taxon>
        <taxon>Actinomycetota</taxon>
        <taxon>Actinomycetes</taxon>
        <taxon>Propionibacteriales</taxon>
        <taxon>Nocardioidaceae</taxon>
        <taxon>Nocardioides</taxon>
    </lineage>
</organism>
<dbReference type="Pfam" id="PF13649">
    <property type="entry name" value="Methyltransf_25"/>
    <property type="match status" value="1"/>
</dbReference>
<dbReference type="Gene3D" id="3.40.50.150">
    <property type="entry name" value="Vaccinia Virus protein VP39"/>
    <property type="match status" value="1"/>
</dbReference>
<keyword evidence="6" id="KW-1185">Reference proteome</keyword>
<keyword evidence="1 5" id="KW-0489">Methyltransferase</keyword>
<dbReference type="InterPro" id="IPR029063">
    <property type="entry name" value="SAM-dependent_MTases_sf"/>
</dbReference>
<evidence type="ECO:0000313" key="6">
    <source>
        <dbReference type="Proteomes" id="UP001168537"/>
    </source>
</evidence>
<evidence type="ECO:0000259" key="4">
    <source>
        <dbReference type="Pfam" id="PF13649"/>
    </source>
</evidence>
<reference evidence="5" key="1">
    <citation type="submission" date="2023-06" db="EMBL/GenBank/DDBJ databases">
        <title>Draft genome sequence of Nocardioides sp. SOB72.</title>
        <authorList>
            <person name="Zhang G."/>
        </authorList>
    </citation>
    <scope>NUCLEOTIDE SEQUENCE</scope>
    <source>
        <strain evidence="5">SOB72</strain>
    </source>
</reference>
<dbReference type="InterPro" id="IPR041698">
    <property type="entry name" value="Methyltransf_25"/>
</dbReference>
<evidence type="ECO:0000256" key="2">
    <source>
        <dbReference type="ARBA" id="ARBA00022679"/>
    </source>
</evidence>
<dbReference type="PANTHER" id="PTHR43464">
    <property type="entry name" value="METHYLTRANSFERASE"/>
    <property type="match status" value="1"/>
</dbReference>
<evidence type="ECO:0000256" key="3">
    <source>
        <dbReference type="ARBA" id="ARBA00022691"/>
    </source>
</evidence>
<sequence length="225" mass="24211">MSEHSHPEHTREQDAAAAVTDGSMWTAGFWDERYAATDAVWSGNPNQRLVEQVTGLAPGSALDVGCGEGADAVWLARQGWRATGVDVSQVALDRAAGHAAEAGVEVEWRLVDVIAGEAFPATYDLVSAHFLHPPADLLGDVVRRLGDAVAPGGTLLHVAHDPRDSHALHRDPELTRLMPTLEQVVALLDPAVWDVRVAEVQARTQLHQGEEKTLHDTVVRAVKVS</sequence>
<dbReference type="EMBL" id="JAUHJR010000001">
    <property type="protein sequence ID" value="MDN4160106.1"/>
    <property type="molecule type" value="Genomic_DNA"/>
</dbReference>
<gene>
    <name evidence="5" type="ORF">QWY29_01975</name>
</gene>
<dbReference type="GO" id="GO:0032259">
    <property type="term" value="P:methylation"/>
    <property type="evidence" value="ECO:0007669"/>
    <property type="project" value="UniProtKB-KW"/>
</dbReference>
<dbReference type="Proteomes" id="UP001168537">
    <property type="component" value="Unassembled WGS sequence"/>
</dbReference>
<dbReference type="PANTHER" id="PTHR43464:SF19">
    <property type="entry name" value="UBIQUINONE BIOSYNTHESIS O-METHYLTRANSFERASE, MITOCHONDRIAL"/>
    <property type="match status" value="1"/>
</dbReference>
<accession>A0ABT8EQ30</accession>
<feature type="domain" description="Methyltransferase" evidence="4">
    <location>
        <begin position="62"/>
        <end position="153"/>
    </location>
</feature>
<proteinExistence type="predicted"/>
<keyword evidence="3" id="KW-0949">S-adenosyl-L-methionine</keyword>
<comment type="caution">
    <text evidence="5">The sequence shown here is derived from an EMBL/GenBank/DDBJ whole genome shotgun (WGS) entry which is preliminary data.</text>
</comment>
<keyword evidence="2 5" id="KW-0808">Transferase</keyword>
<evidence type="ECO:0000256" key="1">
    <source>
        <dbReference type="ARBA" id="ARBA00022603"/>
    </source>
</evidence>
<dbReference type="RefSeq" id="WP_300958975.1">
    <property type="nucleotide sequence ID" value="NZ_JAUHJR010000001.1"/>
</dbReference>
<evidence type="ECO:0000313" key="5">
    <source>
        <dbReference type="EMBL" id="MDN4160106.1"/>
    </source>
</evidence>
<dbReference type="CDD" id="cd02440">
    <property type="entry name" value="AdoMet_MTases"/>
    <property type="match status" value="1"/>
</dbReference>
<dbReference type="SUPFAM" id="SSF53335">
    <property type="entry name" value="S-adenosyl-L-methionine-dependent methyltransferases"/>
    <property type="match status" value="1"/>
</dbReference>
<name>A0ABT8EQ30_9ACTN</name>